<keyword evidence="3 8" id="KW-0489">Methyltransferase</keyword>
<evidence type="ECO:0000256" key="6">
    <source>
        <dbReference type="ARBA" id="ARBA00047942"/>
    </source>
</evidence>
<comment type="similarity">
    <text evidence="1">Belongs to the N(4)/N(6)-methyltransferase family.</text>
</comment>
<evidence type="ECO:0000313" key="8">
    <source>
        <dbReference type="EMBL" id="EFX92157.1"/>
    </source>
</evidence>
<dbReference type="Pfam" id="PF01555">
    <property type="entry name" value="N6_N4_Mtase"/>
    <property type="match status" value="1"/>
</dbReference>
<dbReference type="Gene3D" id="3.40.50.150">
    <property type="entry name" value="Vaccinia Virus protein VP39"/>
    <property type="match status" value="1"/>
</dbReference>
<evidence type="ECO:0000256" key="2">
    <source>
        <dbReference type="ARBA" id="ARBA00011900"/>
    </source>
</evidence>
<evidence type="ECO:0000256" key="1">
    <source>
        <dbReference type="ARBA" id="ARBA00006594"/>
    </source>
</evidence>
<comment type="caution">
    <text evidence="8">The sequence shown here is derived from an EMBL/GenBank/DDBJ whole genome shotgun (WGS) entry which is preliminary data.</text>
</comment>
<dbReference type="HOGENOM" id="CLU_024927_10_0_6"/>
<dbReference type="InterPro" id="IPR002295">
    <property type="entry name" value="N4/N6-MTase_EcoPI_Mod-like"/>
</dbReference>
<comment type="catalytic activity">
    <reaction evidence="6">
        <text>a 2'-deoxyadenosine in DNA + S-adenosyl-L-methionine = an N(6)-methyl-2'-deoxyadenosine in DNA + S-adenosyl-L-homocysteine + H(+)</text>
        <dbReference type="Rhea" id="RHEA:15197"/>
        <dbReference type="Rhea" id="RHEA-COMP:12418"/>
        <dbReference type="Rhea" id="RHEA-COMP:12419"/>
        <dbReference type="ChEBI" id="CHEBI:15378"/>
        <dbReference type="ChEBI" id="CHEBI:57856"/>
        <dbReference type="ChEBI" id="CHEBI:59789"/>
        <dbReference type="ChEBI" id="CHEBI:90615"/>
        <dbReference type="ChEBI" id="CHEBI:90616"/>
        <dbReference type="EC" id="2.1.1.72"/>
    </reaction>
</comment>
<dbReference type="PROSITE" id="PS00092">
    <property type="entry name" value="N6_MTASE"/>
    <property type="match status" value="1"/>
</dbReference>
<dbReference type="GO" id="GO:0009007">
    <property type="term" value="F:site-specific DNA-methyltransferase (adenine-specific) activity"/>
    <property type="evidence" value="ECO:0007669"/>
    <property type="project" value="UniProtKB-EC"/>
</dbReference>
<dbReference type="REBASE" id="32872">
    <property type="entry name" value="M.Aur25976ORF800P"/>
</dbReference>
<feature type="domain" description="DNA methylase N-4/N-6" evidence="7">
    <location>
        <begin position="34"/>
        <end position="321"/>
    </location>
</feature>
<evidence type="ECO:0000256" key="5">
    <source>
        <dbReference type="ARBA" id="ARBA00022691"/>
    </source>
</evidence>
<keyword evidence="9" id="KW-1185">Reference proteome</keyword>
<name>E8KG33_9PAST</name>
<dbReference type="InterPro" id="IPR002941">
    <property type="entry name" value="DNA_methylase_N4/N6"/>
</dbReference>
<organism evidence="8 9">
    <name type="scientific">Actinobacillus ureae ATCC 25976</name>
    <dbReference type="NCBI Taxonomy" id="887324"/>
    <lineage>
        <taxon>Bacteria</taxon>
        <taxon>Pseudomonadati</taxon>
        <taxon>Pseudomonadota</taxon>
        <taxon>Gammaproteobacteria</taxon>
        <taxon>Pasteurellales</taxon>
        <taxon>Pasteurellaceae</taxon>
        <taxon>Actinobacillus</taxon>
    </lineage>
</organism>
<dbReference type="AlphaFoldDB" id="E8KG33"/>
<proteinExistence type="inferred from homology"/>
<dbReference type="EC" id="2.1.1.72" evidence="2"/>
<dbReference type="GO" id="GO:0008170">
    <property type="term" value="F:N-methyltransferase activity"/>
    <property type="evidence" value="ECO:0007669"/>
    <property type="project" value="InterPro"/>
</dbReference>
<evidence type="ECO:0000256" key="4">
    <source>
        <dbReference type="ARBA" id="ARBA00022679"/>
    </source>
</evidence>
<keyword evidence="5" id="KW-0949">S-adenosyl-L-methionine</keyword>
<sequence>MIDDNDVNNQNKLFFGDNLDSMQYLLNNGYSGKINLIYIDPPYATSHNFKNKDQQHAYSDTLEGAEFVEFLRERLILMRELLASNGSIYLHLDSNMAFTMKLIMDEIFGEKNCRAFITRKKCSTKNYTRNTFGNISDYIMFYTKSDKYTWHRPFEPWELEKMIEQYPYIDKQGRRYKKVPIHAPGERNGATGQAWRGKLPPKGKHWQYTPDKLDELDSAGEIYWSSTGNPRRMVFCNPDQGIPIQDIWLNYRDSINQAQKTTGYPTEKNFDMLKLIIASSSNPNDLVMDCFSGSGTTLGAAFELNRNWIGMDNSLESIKAIFKRFRNGLDAYGDYVNPQKTNQQHLNLLESCEFSVLSNIENYPVVKDVLKMNGF</sequence>
<dbReference type="GO" id="GO:0032259">
    <property type="term" value="P:methylation"/>
    <property type="evidence" value="ECO:0007669"/>
    <property type="project" value="UniProtKB-KW"/>
</dbReference>
<evidence type="ECO:0000259" key="7">
    <source>
        <dbReference type="Pfam" id="PF01555"/>
    </source>
</evidence>
<accession>E8KG33</accession>
<evidence type="ECO:0000313" key="9">
    <source>
        <dbReference type="Proteomes" id="UP000005467"/>
    </source>
</evidence>
<protein>
    <recommendedName>
        <fullName evidence="2">site-specific DNA-methyltransferase (adenine-specific)</fullName>
        <ecNumber evidence="2">2.1.1.72</ecNumber>
    </recommendedName>
</protein>
<keyword evidence="4 8" id="KW-0808">Transferase</keyword>
<dbReference type="PRINTS" id="PR00506">
    <property type="entry name" value="D21N6MTFRASE"/>
</dbReference>
<dbReference type="SUPFAM" id="SSF53335">
    <property type="entry name" value="S-adenosyl-L-methionine-dependent methyltransferases"/>
    <property type="match status" value="1"/>
</dbReference>
<dbReference type="RefSeq" id="WP_005622346.1">
    <property type="nucleotide sequence ID" value="NZ_GL831080.1"/>
</dbReference>
<dbReference type="GO" id="GO:0003677">
    <property type="term" value="F:DNA binding"/>
    <property type="evidence" value="ECO:0007669"/>
    <property type="project" value="InterPro"/>
</dbReference>
<dbReference type="InterPro" id="IPR029063">
    <property type="entry name" value="SAM-dependent_MTases_sf"/>
</dbReference>
<dbReference type="InterPro" id="IPR002052">
    <property type="entry name" value="DNA_methylase_N6_adenine_CS"/>
</dbReference>
<dbReference type="EMBL" id="AEVG01000055">
    <property type="protein sequence ID" value="EFX92157.1"/>
    <property type="molecule type" value="Genomic_DNA"/>
</dbReference>
<reference evidence="8 9" key="1">
    <citation type="submission" date="2011-01" db="EMBL/GenBank/DDBJ databases">
        <authorList>
            <person name="Muzny D."/>
            <person name="Qin X."/>
            <person name="Deng J."/>
            <person name="Jiang H."/>
            <person name="Liu Y."/>
            <person name="Qu J."/>
            <person name="Song X.-Z."/>
            <person name="Zhang L."/>
            <person name="Thornton R."/>
            <person name="Coyle M."/>
            <person name="Francisco L."/>
            <person name="Jackson L."/>
            <person name="Javaid M."/>
            <person name="Korchina V."/>
            <person name="Kovar C."/>
            <person name="Mata R."/>
            <person name="Mathew T."/>
            <person name="Ngo R."/>
            <person name="Nguyen L."/>
            <person name="Nguyen N."/>
            <person name="Okwuonu G."/>
            <person name="Ongeri F."/>
            <person name="Pham C."/>
            <person name="Simmons D."/>
            <person name="Wilczek-Boney K."/>
            <person name="Hale W."/>
            <person name="Jakkamsetti A."/>
            <person name="Pham P."/>
            <person name="Ruth R."/>
            <person name="San Lucas F."/>
            <person name="Warren J."/>
            <person name="Zhang J."/>
            <person name="Zhao Z."/>
            <person name="Zhou C."/>
            <person name="Zhu D."/>
            <person name="Lee S."/>
            <person name="Bess C."/>
            <person name="Blankenburg K."/>
            <person name="Forbes L."/>
            <person name="Fu Q."/>
            <person name="Gubbala S."/>
            <person name="Hirani K."/>
            <person name="Jayaseelan J.C."/>
            <person name="Lara F."/>
            <person name="Munidasa M."/>
            <person name="Palculict T."/>
            <person name="Patil S."/>
            <person name="Pu L.-L."/>
            <person name="Saada N."/>
            <person name="Tang L."/>
            <person name="Weissenberger G."/>
            <person name="Zhu Y."/>
            <person name="Hemphill L."/>
            <person name="Shang Y."/>
            <person name="Youmans B."/>
            <person name="Ayvaz T."/>
            <person name="Ross M."/>
            <person name="Santibanez J."/>
            <person name="Aqrawi P."/>
            <person name="Gross S."/>
            <person name="Joshi V."/>
            <person name="Fowler G."/>
            <person name="Nazareth L."/>
            <person name="Reid J."/>
            <person name="Worley K."/>
            <person name="Petrosino J."/>
            <person name="Highlander S."/>
            <person name="Gibbs R."/>
        </authorList>
    </citation>
    <scope>NUCLEOTIDE SEQUENCE [LARGE SCALE GENOMIC DNA]</scope>
    <source>
        <strain evidence="8 9">ATCC 25976</strain>
    </source>
</reference>
<dbReference type="Proteomes" id="UP000005467">
    <property type="component" value="Unassembled WGS sequence"/>
</dbReference>
<gene>
    <name evidence="8" type="ORF">HMPREF0027_0800</name>
</gene>
<evidence type="ECO:0000256" key="3">
    <source>
        <dbReference type="ARBA" id="ARBA00022603"/>
    </source>
</evidence>